<dbReference type="Proteomes" id="UP001216390">
    <property type="component" value="Chromosome"/>
</dbReference>
<name>A0AAE9YH44_9ACTN</name>
<dbReference type="PANTHER" id="PTHR21266:SF60">
    <property type="entry name" value="3-KETOSTEROID-9-ALPHA-MONOOXYGENASE, OXYGENASE COMPONENT"/>
    <property type="match status" value="1"/>
</dbReference>
<keyword evidence="8" id="KW-1185">Reference proteome</keyword>
<gene>
    <name evidence="7" type="ORF">PO878_02930</name>
</gene>
<evidence type="ECO:0000256" key="2">
    <source>
        <dbReference type="ARBA" id="ARBA00022723"/>
    </source>
</evidence>
<evidence type="ECO:0000256" key="4">
    <source>
        <dbReference type="ARBA" id="ARBA00023004"/>
    </source>
</evidence>
<keyword evidence="5" id="KW-0411">Iron-sulfur</keyword>
<dbReference type="CDD" id="cd03469">
    <property type="entry name" value="Rieske_RO_Alpha_N"/>
    <property type="match status" value="1"/>
</dbReference>
<dbReference type="GO" id="GO:0004497">
    <property type="term" value="F:monooxygenase activity"/>
    <property type="evidence" value="ECO:0007669"/>
    <property type="project" value="UniProtKB-ARBA"/>
</dbReference>
<organism evidence="7 8">
    <name type="scientific">Iamia majanohamensis</name>
    <dbReference type="NCBI Taxonomy" id="467976"/>
    <lineage>
        <taxon>Bacteria</taxon>
        <taxon>Bacillati</taxon>
        <taxon>Actinomycetota</taxon>
        <taxon>Acidimicrobiia</taxon>
        <taxon>Acidimicrobiales</taxon>
        <taxon>Iamiaceae</taxon>
        <taxon>Iamia</taxon>
    </lineage>
</organism>
<dbReference type="Gene3D" id="3.90.380.10">
    <property type="entry name" value="Naphthalene 1,2-dioxygenase Alpha Subunit, Chain A, domain 1"/>
    <property type="match status" value="1"/>
</dbReference>
<dbReference type="GO" id="GO:0046872">
    <property type="term" value="F:metal ion binding"/>
    <property type="evidence" value="ECO:0007669"/>
    <property type="project" value="UniProtKB-KW"/>
</dbReference>
<keyword evidence="3" id="KW-0560">Oxidoreductase</keyword>
<keyword evidence="2" id="KW-0479">Metal-binding</keyword>
<sequence>MTAPDAAQSELTRLLELFWHPVCTLDELRAVAPRPLAVTLLGRPLAVADLGGTVAAVDDRCLHRSARLSVGWVDDGAFRCGYHGWRYAPDGTCVEIPSLPDGPIPPKACLRSYDAVVTHDLVYVRIDGAADTVPPACPALDDTTMRVVAGAPYTWPVAAPRRVENFTDLAHFAWVHDGTLGRRDRPVPPVPVVRREGGEMRFEYDPPEMESEAVALYGHSAYRMPMPCTVDIGFDLGGGVRRHLWMTASPIDEASCRSFWVVARNDDHDGDDAPHLAFQDVILAEDEPLVTNQDPPEMLLDPGAEMSVRTDRVSLEYRRWLRELLAALDAGGPAAVAAALAADRVPEAAAPDPRAVARH</sequence>
<keyword evidence="1" id="KW-0001">2Fe-2S</keyword>
<dbReference type="KEGG" id="ima:PO878_02930"/>
<evidence type="ECO:0000313" key="8">
    <source>
        <dbReference type="Proteomes" id="UP001216390"/>
    </source>
</evidence>
<dbReference type="InterPro" id="IPR044043">
    <property type="entry name" value="VanA_C_cat"/>
</dbReference>
<dbReference type="SUPFAM" id="SSF50022">
    <property type="entry name" value="ISP domain"/>
    <property type="match status" value="1"/>
</dbReference>
<evidence type="ECO:0000256" key="5">
    <source>
        <dbReference type="ARBA" id="ARBA00023014"/>
    </source>
</evidence>
<dbReference type="EMBL" id="CP116942">
    <property type="protein sequence ID" value="WCO67676.1"/>
    <property type="molecule type" value="Genomic_DNA"/>
</dbReference>
<accession>A0AAE9YH44</accession>
<dbReference type="AlphaFoldDB" id="A0AAE9YH44"/>
<dbReference type="GO" id="GO:0051537">
    <property type="term" value="F:2 iron, 2 sulfur cluster binding"/>
    <property type="evidence" value="ECO:0007669"/>
    <property type="project" value="UniProtKB-KW"/>
</dbReference>
<dbReference type="Pfam" id="PF19112">
    <property type="entry name" value="VanA_C"/>
    <property type="match status" value="1"/>
</dbReference>
<evidence type="ECO:0000313" key="7">
    <source>
        <dbReference type="EMBL" id="WCO67676.1"/>
    </source>
</evidence>
<dbReference type="PANTHER" id="PTHR21266">
    <property type="entry name" value="IRON-SULFUR DOMAIN CONTAINING PROTEIN"/>
    <property type="match status" value="1"/>
</dbReference>
<reference evidence="7" key="1">
    <citation type="submission" date="2023-01" db="EMBL/GenBank/DDBJ databases">
        <title>The diversity of Class Acidimicrobiia in South China Sea sediment environments and the proposal of Iamia marina sp. nov., a novel species of the genus Iamia.</title>
        <authorList>
            <person name="He Y."/>
            <person name="Tian X."/>
        </authorList>
    </citation>
    <scope>NUCLEOTIDE SEQUENCE</scope>
    <source>
        <strain evidence="7">DSM 19957</strain>
    </source>
</reference>
<dbReference type="Pfam" id="PF00355">
    <property type="entry name" value="Rieske"/>
    <property type="match status" value="1"/>
</dbReference>
<dbReference type="SUPFAM" id="SSF55961">
    <property type="entry name" value="Bet v1-like"/>
    <property type="match status" value="1"/>
</dbReference>
<protein>
    <submittedName>
        <fullName evidence="7">Rieske 2Fe-2S domain-containing protein</fullName>
    </submittedName>
</protein>
<dbReference type="InterPro" id="IPR017941">
    <property type="entry name" value="Rieske_2Fe-2S"/>
</dbReference>
<dbReference type="InterPro" id="IPR050584">
    <property type="entry name" value="Cholesterol_7-desaturase"/>
</dbReference>
<evidence type="ECO:0000256" key="1">
    <source>
        <dbReference type="ARBA" id="ARBA00022714"/>
    </source>
</evidence>
<evidence type="ECO:0000256" key="3">
    <source>
        <dbReference type="ARBA" id="ARBA00023002"/>
    </source>
</evidence>
<dbReference type="RefSeq" id="WP_272737197.1">
    <property type="nucleotide sequence ID" value="NZ_CP116942.1"/>
</dbReference>
<keyword evidence="4" id="KW-0408">Iron</keyword>
<evidence type="ECO:0000259" key="6">
    <source>
        <dbReference type="PROSITE" id="PS51296"/>
    </source>
</evidence>
<proteinExistence type="predicted"/>
<dbReference type="PROSITE" id="PS51296">
    <property type="entry name" value="RIESKE"/>
    <property type="match status" value="1"/>
</dbReference>
<feature type="domain" description="Rieske" evidence="6">
    <location>
        <begin position="19"/>
        <end position="124"/>
    </location>
</feature>
<dbReference type="Gene3D" id="2.102.10.10">
    <property type="entry name" value="Rieske [2Fe-2S] iron-sulphur domain"/>
    <property type="match status" value="1"/>
</dbReference>
<dbReference type="InterPro" id="IPR036922">
    <property type="entry name" value="Rieske_2Fe-2S_sf"/>
</dbReference>
<dbReference type="GO" id="GO:0016705">
    <property type="term" value="F:oxidoreductase activity, acting on paired donors, with incorporation or reduction of molecular oxygen"/>
    <property type="evidence" value="ECO:0007669"/>
    <property type="project" value="UniProtKB-ARBA"/>
</dbReference>